<protein>
    <submittedName>
        <fullName evidence="1">Unnamed protein product</fullName>
    </submittedName>
</protein>
<organism evidence="1 2">
    <name type="scientific">Phytophthora lilii</name>
    <dbReference type="NCBI Taxonomy" id="2077276"/>
    <lineage>
        <taxon>Eukaryota</taxon>
        <taxon>Sar</taxon>
        <taxon>Stramenopiles</taxon>
        <taxon>Oomycota</taxon>
        <taxon>Peronosporomycetes</taxon>
        <taxon>Peronosporales</taxon>
        <taxon>Peronosporaceae</taxon>
        <taxon>Phytophthora</taxon>
    </lineage>
</organism>
<sequence>MKAAAVGKGVAGAAKTAATILYEATRAAEAVAPISAVATLTKLFCLCAGFQCLVPLVILRNAIILLQHTQRLIISAANSQGKPVRTLILASSISLAICSSWSLTKASNAGAPPLLETTE</sequence>
<evidence type="ECO:0000313" key="1">
    <source>
        <dbReference type="EMBL" id="GMF21409.1"/>
    </source>
</evidence>
<dbReference type="AlphaFoldDB" id="A0A9W6TXB9"/>
<evidence type="ECO:0000313" key="2">
    <source>
        <dbReference type="Proteomes" id="UP001165083"/>
    </source>
</evidence>
<name>A0A9W6TXB9_9STRA</name>
<dbReference type="Proteomes" id="UP001165083">
    <property type="component" value="Unassembled WGS sequence"/>
</dbReference>
<keyword evidence="2" id="KW-1185">Reference proteome</keyword>
<comment type="caution">
    <text evidence="1">The sequence shown here is derived from an EMBL/GenBank/DDBJ whole genome shotgun (WGS) entry which is preliminary data.</text>
</comment>
<gene>
    <name evidence="1" type="ORF">Plil01_000844800</name>
</gene>
<accession>A0A9W6TXB9</accession>
<reference evidence="1" key="1">
    <citation type="submission" date="2023-04" db="EMBL/GenBank/DDBJ databases">
        <title>Phytophthora lilii NBRC 32176.</title>
        <authorList>
            <person name="Ichikawa N."/>
            <person name="Sato H."/>
            <person name="Tonouchi N."/>
        </authorList>
    </citation>
    <scope>NUCLEOTIDE SEQUENCE</scope>
    <source>
        <strain evidence="1">NBRC 32176</strain>
    </source>
</reference>
<proteinExistence type="predicted"/>
<dbReference type="EMBL" id="BSXW01000407">
    <property type="protein sequence ID" value="GMF21409.1"/>
    <property type="molecule type" value="Genomic_DNA"/>
</dbReference>